<reference evidence="2" key="2">
    <citation type="journal article" date="2024" name="Plant">
        <title>Genomic evolution and insights into agronomic trait innovations of Sesamum species.</title>
        <authorList>
            <person name="Miao H."/>
            <person name="Wang L."/>
            <person name="Qu L."/>
            <person name="Liu H."/>
            <person name="Sun Y."/>
            <person name="Le M."/>
            <person name="Wang Q."/>
            <person name="Wei S."/>
            <person name="Zheng Y."/>
            <person name="Lin W."/>
            <person name="Duan Y."/>
            <person name="Cao H."/>
            <person name="Xiong S."/>
            <person name="Wang X."/>
            <person name="Wei L."/>
            <person name="Li C."/>
            <person name="Ma Q."/>
            <person name="Ju M."/>
            <person name="Zhao R."/>
            <person name="Li G."/>
            <person name="Mu C."/>
            <person name="Tian Q."/>
            <person name="Mei H."/>
            <person name="Zhang T."/>
            <person name="Gao T."/>
            <person name="Zhang H."/>
        </authorList>
    </citation>
    <scope>NUCLEOTIDE SEQUENCE</scope>
    <source>
        <strain evidence="2">G01</strain>
    </source>
</reference>
<proteinExistence type="predicted"/>
<dbReference type="EMBL" id="JACGWK010001493">
    <property type="protein sequence ID" value="KAL0287344.1"/>
    <property type="molecule type" value="Genomic_DNA"/>
</dbReference>
<reference evidence="2" key="1">
    <citation type="submission" date="2020-06" db="EMBL/GenBank/DDBJ databases">
        <authorList>
            <person name="Li T."/>
            <person name="Hu X."/>
            <person name="Zhang T."/>
            <person name="Song X."/>
            <person name="Zhang H."/>
            <person name="Dai N."/>
            <person name="Sheng W."/>
            <person name="Hou X."/>
            <person name="Wei L."/>
        </authorList>
    </citation>
    <scope>NUCLEOTIDE SEQUENCE</scope>
    <source>
        <strain evidence="2">G01</strain>
        <tissue evidence="2">Leaf</tissue>
    </source>
</reference>
<gene>
    <name evidence="2" type="ORF">Sangu_2698500</name>
</gene>
<evidence type="ECO:0000313" key="2">
    <source>
        <dbReference type="EMBL" id="KAL0287344.1"/>
    </source>
</evidence>
<feature type="region of interest" description="Disordered" evidence="1">
    <location>
        <begin position="54"/>
        <end position="76"/>
    </location>
</feature>
<name>A0AAW2IZ60_9LAMI</name>
<organism evidence="2">
    <name type="scientific">Sesamum angustifolium</name>
    <dbReference type="NCBI Taxonomy" id="2727405"/>
    <lineage>
        <taxon>Eukaryota</taxon>
        <taxon>Viridiplantae</taxon>
        <taxon>Streptophyta</taxon>
        <taxon>Embryophyta</taxon>
        <taxon>Tracheophyta</taxon>
        <taxon>Spermatophyta</taxon>
        <taxon>Magnoliopsida</taxon>
        <taxon>eudicotyledons</taxon>
        <taxon>Gunneridae</taxon>
        <taxon>Pentapetalae</taxon>
        <taxon>asterids</taxon>
        <taxon>lamiids</taxon>
        <taxon>Lamiales</taxon>
        <taxon>Pedaliaceae</taxon>
        <taxon>Sesamum</taxon>
    </lineage>
</organism>
<comment type="caution">
    <text evidence="2">The sequence shown here is derived from an EMBL/GenBank/DDBJ whole genome shotgun (WGS) entry which is preliminary data.</text>
</comment>
<sequence length="94" mass="10138">MVTEFDSFVGGSKLTTTFKCISPFGFAIFEPTFLCYMIGSTTIGAVMRVGRSIGASARSPRPQEEPQPRPQTTMAEDSVVVLDEGLEEPTESIG</sequence>
<protein>
    <submittedName>
        <fullName evidence="2">Uncharacterized protein</fullName>
    </submittedName>
</protein>
<accession>A0AAW2IZ60</accession>
<evidence type="ECO:0000256" key="1">
    <source>
        <dbReference type="SAM" id="MobiDB-lite"/>
    </source>
</evidence>
<dbReference type="AlphaFoldDB" id="A0AAW2IZ60"/>